<feature type="region of interest" description="Disordered" evidence="2">
    <location>
        <begin position="41"/>
        <end position="74"/>
    </location>
</feature>
<reference evidence="4" key="1">
    <citation type="submission" date="2025-08" db="UniProtKB">
        <authorList>
            <consortium name="RefSeq"/>
        </authorList>
    </citation>
    <scope>IDENTIFICATION</scope>
    <source>
        <tissue evidence="4">Whole body</tissue>
    </source>
</reference>
<comment type="similarity">
    <text evidence="1">Belongs to the SH3BGR family.</text>
</comment>
<dbReference type="Proteomes" id="UP001652626">
    <property type="component" value="Chromosome 6"/>
</dbReference>
<dbReference type="Pfam" id="PF04908">
    <property type="entry name" value="SH3BGR"/>
    <property type="match status" value="1"/>
</dbReference>
<feature type="compositionally biased region" description="Basic and acidic residues" evidence="2">
    <location>
        <begin position="160"/>
        <end position="208"/>
    </location>
</feature>
<feature type="compositionally biased region" description="Basic and acidic residues" evidence="2">
    <location>
        <begin position="230"/>
        <end position="244"/>
    </location>
</feature>
<name>A0A8B8HLV2_VANTA</name>
<feature type="compositionally biased region" description="Polar residues" evidence="2">
    <location>
        <begin position="132"/>
        <end position="146"/>
    </location>
</feature>
<dbReference type="Gene3D" id="3.40.30.10">
    <property type="entry name" value="Glutaredoxin"/>
    <property type="match status" value="1"/>
</dbReference>
<dbReference type="InterPro" id="IPR006993">
    <property type="entry name" value="Glut_rich_SH3-bd"/>
</dbReference>
<dbReference type="OrthoDB" id="9932926at2759"/>
<sequence>MVVKVYISGISGNKEVKKRQQRVLMILDSKNIKYELIDITEPGREDDKDFMQNNSKSNGGTVSDPNPRTPLPPQVFNDEEYCGDYDQFDLANEVDTLEQFLKVEAPPEDSPFGKTANTLNGDVQSKEEKQELQNNSENTVESIENTSDTKEDPIDGSNDVVKETSDKEASVEKEESPVSQQPEEKEGTTEEQIEKPVEETEIESKQISKENTPVPEEAVNENGAVSSREQSQDKEQVNEQKIENPSEALIQSEQAASTE</sequence>
<keyword evidence="3" id="KW-1185">Reference proteome</keyword>
<feature type="compositionally biased region" description="Basic and acidic residues" evidence="2">
    <location>
        <begin position="41"/>
        <end position="50"/>
    </location>
</feature>
<evidence type="ECO:0000313" key="3">
    <source>
        <dbReference type="Proteomes" id="UP001652626"/>
    </source>
</evidence>
<evidence type="ECO:0000256" key="2">
    <source>
        <dbReference type="SAM" id="MobiDB-lite"/>
    </source>
</evidence>
<evidence type="ECO:0000256" key="1">
    <source>
        <dbReference type="ARBA" id="ARBA00007764"/>
    </source>
</evidence>
<gene>
    <name evidence="4" type="primary">LOC113393259</name>
</gene>
<dbReference type="SUPFAM" id="SSF52833">
    <property type="entry name" value="Thioredoxin-like"/>
    <property type="match status" value="1"/>
</dbReference>
<feature type="region of interest" description="Disordered" evidence="2">
    <location>
        <begin position="99"/>
        <end position="259"/>
    </location>
</feature>
<dbReference type="GeneID" id="113393259"/>
<dbReference type="InterPro" id="IPR036249">
    <property type="entry name" value="Thioredoxin-like_sf"/>
</dbReference>
<dbReference type="PANTHER" id="PTHR12232">
    <property type="entry name" value="SH3 DOMAIN-BINDING GLUTAMIC ACID-RICH-LIKE PROTEIN"/>
    <property type="match status" value="1"/>
</dbReference>
<evidence type="ECO:0000313" key="4">
    <source>
        <dbReference type="RefSeq" id="XP_026485833.2"/>
    </source>
</evidence>
<dbReference type="InterPro" id="IPR051033">
    <property type="entry name" value="SH3BGR"/>
</dbReference>
<proteinExistence type="inferred from homology"/>
<dbReference type="RefSeq" id="XP_026485833.2">
    <property type="nucleotide sequence ID" value="XM_026630048.2"/>
</dbReference>
<accession>A0A8B8HLV2</accession>
<dbReference type="GO" id="GO:0005737">
    <property type="term" value="C:cytoplasm"/>
    <property type="evidence" value="ECO:0007669"/>
    <property type="project" value="TreeGrafter"/>
</dbReference>
<dbReference type="OMA" id="NFDRGVS"/>
<dbReference type="AlphaFoldDB" id="A0A8B8HLV2"/>
<dbReference type="PANTHER" id="PTHR12232:SF15">
    <property type="entry name" value="SH3 DOMAIN-BINDING GLUTAMIC ACID-RICH PROTEIN HOMOLOG"/>
    <property type="match status" value="1"/>
</dbReference>
<protein>
    <submittedName>
        <fullName evidence="4">SH3 domain-binding glutamic acid-rich protein homolog</fullName>
    </submittedName>
</protein>
<organism evidence="3 4">
    <name type="scientific">Vanessa tameamea</name>
    <name type="common">Kamehameha butterfly</name>
    <dbReference type="NCBI Taxonomy" id="334116"/>
    <lineage>
        <taxon>Eukaryota</taxon>
        <taxon>Metazoa</taxon>
        <taxon>Ecdysozoa</taxon>
        <taxon>Arthropoda</taxon>
        <taxon>Hexapoda</taxon>
        <taxon>Insecta</taxon>
        <taxon>Pterygota</taxon>
        <taxon>Neoptera</taxon>
        <taxon>Endopterygota</taxon>
        <taxon>Lepidoptera</taxon>
        <taxon>Glossata</taxon>
        <taxon>Ditrysia</taxon>
        <taxon>Papilionoidea</taxon>
        <taxon>Nymphalidae</taxon>
        <taxon>Nymphalinae</taxon>
        <taxon>Vanessa</taxon>
    </lineage>
</organism>
<feature type="compositionally biased region" description="Polar residues" evidence="2">
    <location>
        <begin position="249"/>
        <end position="259"/>
    </location>
</feature>
<dbReference type="CDD" id="cd03030">
    <property type="entry name" value="GRX_SH3BGR"/>
    <property type="match status" value="1"/>
</dbReference>
<feature type="compositionally biased region" description="Polar residues" evidence="2">
    <location>
        <begin position="51"/>
        <end position="66"/>
    </location>
</feature>